<keyword evidence="5 8" id="KW-1133">Transmembrane helix</keyword>
<dbReference type="GO" id="GO:0005886">
    <property type="term" value="C:plasma membrane"/>
    <property type="evidence" value="ECO:0007669"/>
    <property type="project" value="UniProtKB-SubCell"/>
</dbReference>
<evidence type="ECO:0008006" key="11">
    <source>
        <dbReference type="Google" id="ProtNLM"/>
    </source>
</evidence>
<reference evidence="10" key="1">
    <citation type="journal article" date="2017" name="Proc. Natl. Acad. Sci. U.S.A.">
        <title>Simulation of Deepwater Horizon oil plume reveals substrate specialization within a complex community of hydrocarbon-degraders.</title>
        <authorList>
            <person name="Hu P."/>
            <person name="Dubinsky E.A."/>
            <person name="Probst A.J."/>
            <person name="Wang J."/>
            <person name="Sieber C.M.K."/>
            <person name="Tom L.M."/>
            <person name="Gardinali P."/>
            <person name="Banfield J.F."/>
            <person name="Atlas R.M."/>
            <person name="Andersen G.L."/>
        </authorList>
    </citation>
    <scope>NUCLEOTIDE SEQUENCE [LARGE SCALE GENOMIC DNA]</scope>
</reference>
<accession>A0A1Y5FBD8</accession>
<dbReference type="Pfam" id="PF02472">
    <property type="entry name" value="ExbD"/>
    <property type="match status" value="1"/>
</dbReference>
<keyword evidence="3" id="KW-1003">Cell membrane</keyword>
<comment type="subcellular location">
    <subcellularLocation>
        <location evidence="1">Cell membrane</location>
        <topology evidence="1">Single-pass membrane protein</topology>
    </subcellularLocation>
    <subcellularLocation>
        <location evidence="7">Cell membrane</location>
        <topology evidence="7">Single-pass type II membrane protein</topology>
    </subcellularLocation>
</comment>
<evidence type="ECO:0000256" key="3">
    <source>
        <dbReference type="ARBA" id="ARBA00022475"/>
    </source>
</evidence>
<keyword evidence="7" id="KW-0653">Protein transport</keyword>
<keyword evidence="7" id="KW-0813">Transport</keyword>
<dbReference type="InterPro" id="IPR003400">
    <property type="entry name" value="ExbD"/>
</dbReference>
<evidence type="ECO:0000313" key="9">
    <source>
        <dbReference type="EMBL" id="OUR98921.1"/>
    </source>
</evidence>
<dbReference type="Proteomes" id="UP000196531">
    <property type="component" value="Unassembled WGS sequence"/>
</dbReference>
<dbReference type="EMBL" id="MAAO01000004">
    <property type="protein sequence ID" value="OUR98921.1"/>
    <property type="molecule type" value="Genomic_DNA"/>
</dbReference>
<evidence type="ECO:0000256" key="2">
    <source>
        <dbReference type="ARBA" id="ARBA00005811"/>
    </source>
</evidence>
<keyword evidence="6 8" id="KW-0472">Membrane</keyword>
<evidence type="ECO:0000256" key="4">
    <source>
        <dbReference type="ARBA" id="ARBA00022692"/>
    </source>
</evidence>
<dbReference type="GO" id="GO:0022857">
    <property type="term" value="F:transmembrane transporter activity"/>
    <property type="evidence" value="ECO:0007669"/>
    <property type="project" value="InterPro"/>
</dbReference>
<comment type="caution">
    <text evidence="9">The sequence shown here is derived from an EMBL/GenBank/DDBJ whole genome shotgun (WGS) entry which is preliminary data.</text>
</comment>
<name>A0A1Y5FBD8_9BACT</name>
<sequence>MYRSPSRRTQKSKTIKPNLIPILDAVFIFIFFLLMSSRFLNIYEIQSDVPIISTKVPPKSKKPPLALTLRILSSRIQILTGVPGKVRRSIGKNSDGDYDLEALRTYLIRLKKKHTNEKSIVLEPVVDLNYEDIIKIMDSVRTLKKTDPDIWTKSKDGLDERIKELFSNIVFGNIQS</sequence>
<evidence type="ECO:0000256" key="1">
    <source>
        <dbReference type="ARBA" id="ARBA00004162"/>
    </source>
</evidence>
<evidence type="ECO:0000256" key="8">
    <source>
        <dbReference type="SAM" id="Phobius"/>
    </source>
</evidence>
<evidence type="ECO:0000256" key="6">
    <source>
        <dbReference type="ARBA" id="ARBA00023136"/>
    </source>
</evidence>
<evidence type="ECO:0000313" key="10">
    <source>
        <dbReference type="Proteomes" id="UP000196531"/>
    </source>
</evidence>
<organism evidence="9 10">
    <name type="scientific">Halobacteriovorax marinus</name>
    <dbReference type="NCBI Taxonomy" id="97084"/>
    <lineage>
        <taxon>Bacteria</taxon>
        <taxon>Pseudomonadati</taxon>
        <taxon>Bdellovibrionota</taxon>
        <taxon>Bacteriovoracia</taxon>
        <taxon>Bacteriovoracales</taxon>
        <taxon>Halobacteriovoraceae</taxon>
        <taxon>Halobacteriovorax</taxon>
    </lineage>
</organism>
<protein>
    <recommendedName>
        <fullName evidence="11">Biopolymer transporter ExbD</fullName>
    </recommendedName>
</protein>
<feature type="transmembrane region" description="Helical" evidence="8">
    <location>
        <begin position="21"/>
        <end position="40"/>
    </location>
</feature>
<keyword evidence="4 7" id="KW-0812">Transmembrane</keyword>
<comment type="similarity">
    <text evidence="2 7">Belongs to the ExbD/TolR family.</text>
</comment>
<dbReference type="GO" id="GO:0015031">
    <property type="term" value="P:protein transport"/>
    <property type="evidence" value="ECO:0007669"/>
    <property type="project" value="UniProtKB-KW"/>
</dbReference>
<dbReference type="AlphaFoldDB" id="A0A1Y5FBD8"/>
<evidence type="ECO:0000256" key="7">
    <source>
        <dbReference type="RuleBase" id="RU003879"/>
    </source>
</evidence>
<gene>
    <name evidence="9" type="ORF">A9Q84_05785</name>
</gene>
<proteinExistence type="inferred from homology"/>
<evidence type="ECO:0000256" key="5">
    <source>
        <dbReference type="ARBA" id="ARBA00022989"/>
    </source>
</evidence>